<evidence type="ECO:0000313" key="2">
    <source>
        <dbReference type="Proteomes" id="UP001303222"/>
    </source>
</evidence>
<organism evidence="1 2">
    <name type="scientific">Pseudoneurospora amorphoporcata</name>
    <dbReference type="NCBI Taxonomy" id="241081"/>
    <lineage>
        <taxon>Eukaryota</taxon>
        <taxon>Fungi</taxon>
        <taxon>Dikarya</taxon>
        <taxon>Ascomycota</taxon>
        <taxon>Pezizomycotina</taxon>
        <taxon>Sordariomycetes</taxon>
        <taxon>Sordariomycetidae</taxon>
        <taxon>Sordariales</taxon>
        <taxon>Sordariaceae</taxon>
        <taxon>Pseudoneurospora</taxon>
    </lineage>
</organism>
<evidence type="ECO:0000313" key="1">
    <source>
        <dbReference type="EMBL" id="KAK3947954.1"/>
    </source>
</evidence>
<dbReference type="EMBL" id="MU859296">
    <property type="protein sequence ID" value="KAK3947954.1"/>
    <property type="molecule type" value="Genomic_DNA"/>
</dbReference>
<dbReference type="Proteomes" id="UP001303222">
    <property type="component" value="Unassembled WGS sequence"/>
</dbReference>
<protein>
    <submittedName>
        <fullName evidence="1">Uncharacterized protein</fullName>
    </submittedName>
</protein>
<dbReference type="AlphaFoldDB" id="A0AAN6NMU4"/>
<proteinExistence type="predicted"/>
<name>A0AAN6NMU4_9PEZI</name>
<accession>A0AAN6NMU4</accession>
<comment type="caution">
    <text evidence="1">The sequence shown here is derived from an EMBL/GenBank/DDBJ whole genome shotgun (WGS) entry which is preliminary data.</text>
</comment>
<reference evidence="1" key="1">
    <citation type="journal article" date="2023" name="Mol. Phylogenet. Evol.">
        <title>Genome-scale phylogeny and comparative genomics of the fungal order Sordariales.</title>
        <authorList>
            <person name="Hensen N."/>
            <person name="Bonometti L."/>
            <person name="Westerberg I."/>
            <person name="Brannstrom I.O."/>
            <person name="Guillou S."/>
            <person name="Cros-Aarteil S."/>
            <person name="Calhoun S."/>
            <person name="Haridas S."/>
            <person name="Kuo A."/>
            <person name="Mondo S."/>
            <person name="Pangilinan J."/>
            <person name="Riley R."/>
            <person name="LaButti K."/>
            <person name="Andreopoulos B."/>
            <person name="Lipzen A."/>
            <person name="Chen C."/>
            <person name="Yan M."/>
            <person name="Daum C."/>
            <person name="Ng V."/>
            <person name="Clum A."/>
            <person name="Steindorff A."/>
            <person name="Ohm R.A."/>
            <person name="Martin F."/>
            <person name="Silar P."/>
            <person name="Natvig D.O."/>
            <person name="Lalanne C."/>
            <person name="Gautier V."/>
            <person name="Ament-Velasquez S.L."/>
            <person name="Kruys A."/>
            <person name="Hutchinson M.I."/>
            <person name="Powell A.J."/>
            <person name="Barry K."/>
            <person name="Miller A.N."/>
            <person name="Grigoriev I.V."/>
            <person name="Debuchy R."/>
            <person name="Gladieux P."/>
            <person name="Hiltunen Thoren M."/>
            <person name="Johannesson H."/>
        </authorList>
    </citation>
    <scope>NUCLEOTIDE SEQUENCE</scope>
    <source>
        <strain evidence="1">CBS 626.80</strain>
    </source>
</reference>
<reference evidence="1" key="2">
    <citation type="submission" date="2023-06" db="EMBL/GenBank/DDBJ databases">
        <authorList>
            <consortium name="Lawrence Berkeley National Laboratory"/>
            <person name="Mondo S.J."/>
            <person name="Hensen N."/>
            <person name="Bonometti L."/>
            <person name="Westerberg I."/>
            <person name="Brannstrom I.O."/>
            <person name="Guillou S."/>
            <person name="Cros-Aarteil S."/>
            <person name="Calhoun S."/>
            <person name="Haridas S."/>
            <person name="Kuo A."/>
            <person name="Pangilinan J."/>
            <person name="Riley R."/>
            <person name="Labutti K."/>
            <person name="Andreopoulos B."/>
            <person name="Lipzen A."/>
            <person name="Chen C."/>
            <person name="Yanf M."/>
            <person name="Daum C."/>
            <person name="Ng V."/>
            <person name="Clum A."/>
            <person name="Steindorff A."/>
            <person name="Ohm R."/>
            <person name="Martin F."/>
            <person name="Silar P."/>
            <person name="Natvig D."/>
            <person name="Lalanne C."/>
            <person name="Gautier V."/>
            <person name="Ament-Velasquez S.L."/>
            <person name="Kruys A."/>
            <person name="Hutchinson M.I."/>
            <person name="Powell A.J."/>
            <person name="Barry K."/>
            <person name="Miller A.N."/>
            <person name="Grigoriev I.V."/>
            <person name="Debuchy R."/>
            <person name="Gladieux P."/>
            <person name="Thoren M.H."/>
            <person name="Johannesson H."/>
        </authorList>
    </citation>
    <scope>NUCLEOTIDE SEQUENCE</scope>
    <source>
        <strain evidence="1">CBS 626.80</strain>
    </source>
</reference>
<gene>
    <name evidence="1" type="ORF">QBC32DRAFT_223086</name>
</gene>
<feature type="non-terminal residue" evidence="1">
    <location>
        <position position="1"/>
    </location>
</feature>
<keyword evidence="2" id="KW-1185">Reference proteome</keyword>
<sequence>GLNERSEVRQCGVQCRKRRDMRARWYGGVTGPSYHPFSGENVSFLPTSYFAQSVGVIFLHRYFLATHIPGFG</sequence>